<gene>
    <name evidence="2" type="ORF">UFOPK3752_00295</name>
</gene>
<dbReference type="PANTHER" id="PTHR43586:SF24">
    <property type="entry name" value="BLR4730 PROTEIN"/>
    <property type="match status" value="1"/>
</dbReference>
<name>A0A6J7IEE1_9ZZZZ</name>
<dbReference type="SUPFAM" id="SSF53383">
    <property type="entry name" value="PLP-dependent transferases"/>
    <property type="match status" value="1"/>
</dbReference>
<dbReference type="Gene3D" id="3.40.640.10">
    <property type="entry name" value="Type I PLP-dependent aspartate aminotransferase-like (Major domain)"/>
    <property type="match status" value="1"/>
</dbReference>
<dbReference type="InterPro" id="IPR000192">
    <property type="entry name" value="Aminotrans_V_dom"/>
</dbReference>
<reference evidence="2" key="1">
    <citation type="submission" date="2020-05" db="EMBL/GenBank/DDBJ databases">
        <authorList>
            <person name="Chiriac C."/>
            <person name="Salcher M."/>
            <person name="Ghai R."/>
            <person name="Kavagutti S V."/>
        </authorList>
    </citation>
    <scope>NUCLEOTIDE SEQUENCE</scope>
</reference>
<dbReference type="InterPro" id="IPR015424">
    <property type="entry name" value="PyrdxlP-dep_Trfase"/>
</dbReference>
<evidence type="ECO:0000313" key="2">
    <source>
        <dbReference type="EMBL" id="CAB4928852.1"/>
    </source>
</evidence>
<dbReference type="Gene3D" id="3.90.1150.10">
    <property type="entry name" value="Aspartate Aminotransferase, domain 1"/>
    <property type="match status" value="1"/>
</dbReference>
<feature type="domain" description="Aminotransferase class V" evidence="1">
    <location>
        <begin position="61"/>
        <end position="424"/>
    </location>
</feature>
<dbReference type="AlphaFoldDB" id="A0A6J7IEE1"/>
<proteinExistence type="predicted"/>
<dbReference type="InterPro" id="IPR015421">
    <property type="entry name" value="PyrdxlP-dep_Trfase_major"/>
</dbReference>
<organism evidence="2">
    <name type="scientific">freshwater metagenome</name>
    <dbReference type="NCBI Taxonomy" id="449393"/>
    <lineage>
        <taxon>unclassified sequences</taxon>
        <taxon>metagenomes</taxon>
        <taxon>ecological metagenomes</taxon>
    </lineage>
</organism>
<accession>A0A6J7IEE1</accession>
<dbReference type="Pfam" id="PF00266">
    <property type="entry name" value="Aminotran_5"/>
    <property type="match status" value="1"/>
</dbReference>
<evidence type="ECO:0000259" key="1">
    <source>
        <dbReference type="Pfam" id="PF00266"/>
    </source>
</evidence>
<dbReference type="PANTHER" id="PTHR43586">
    <property type="entry name" value="CYSTEINE DESULFURASE"/>
    <property type="match status" value="1"/>
</dbReference>
<protein>
    <submittedName>
        <fullName evidence="2">Unannotated protein</fullName>
    </submittedName>
</protein>
<dbReference type="InterPro" id="IPR015422">
    <property type="entry name" value="PyrdxlP-dep_Trfase_small"/>
</dbReference>
<sequence>MRAASVGWVGWVGWGRVLWWDQSVAAAIPPPPADVDPSGLTPDDIARLRADTPGCLTRHHLNNAGAALPPQVVVDTMIEHLRRESVVGGYEAQDEAHERIAATYVSVGRLVGAPVRQIALTTSATDSWLRGFLSVPLRAGDRVLVSQAEYASNVLAILAATRRVGAVVEAVPDDAEGVIDVDALRSMLDERVRVVALTHAPSQNGLLHPAAEVGRVLREAGSEAWYLLDACQSVGQVPIDAADIGADFISATGRKFLRGPRGIGMLYTSTRALELEPALIDLNAAEWVDESSYVIADGATRFESWERSYAGLLGFGAAADYALDLGLDVIASRIGWLAESIRSRLREIPGVVVRDRGTVRTGIVTFTVDGRVSADVAREIKAAGVNVSHSPASYALRDFRAQGLAGMVRASPHVYNDEGDLQALVAAVRIAAARIA</sequence>
<dbReference type="EMBL" id="CAFBND010000007">
    <property type="protein sequence ID" value="CAB4928852.1"/>
    <property type="molecule type" value="Genomic_DNA"/>
</dbReference>